<dbReference type="VEuPathDB" id="TriTrypDB:LdBPK_251730.1"/>
<dbReference type="VEuPathDB" id="TriTrypDB:LdCL_250023000"/>
<feature type="region of interest" description="Disordered" evidence="1">
    <location>
        <begin position="935"/>
        <end position="956"/>
    </location>
</feature>
<dbReference type="PANTHER" id="PTHR30053:SF14">
    <property type="entry name" value="TRANSLATION ELONGATION FACTOR KOW-LIKE DOMAIN-CONTAINING PROTEIN"/>
    <property type="match status" value="1"/>
</dbReference>
<gene>
    <name evidence="2" type="ORF">CGC21_8890</name>
</gene>
<protein>
    <submittedName>
        <fullName evidence="2">Uncharacterized protein</fullName>
    </submittedName>
</protein>
<dbReference type="Proteomes" id="UP000318447">
    <property type="component" value="Unassembled WGS sequence"/>
</dbReference>
<feature type="compositionally biased region" description="Low complexity" evidence="1">
    <location>
        <begin position="935"/>
        <end position="950"/>
    </location>
</feature>
<dbReference type="VEuPathDB" id="TriTrypDB:LDHU3_25.2170"/>
<dbReference type="InterPro" id="IPR020599">
    <property type="entry name" value="Transl_elong_fac_P/YeiP"/>
</dbReference>
<dbReference type="VEuPathDB" id="TriTrypDB:LDHU3_25.2150"/>
<organism evidence="2 3">
    <name type="scientific">Leishmania donovani</name>
    <dbReference type="NCBI Taxonomy" id="5661"/>
    <lineage>
        <taxon>Eukaryota</taxon>
        <taxon>Discoba</taxon>
        <taxon>Euglenozoa</taxon>
        <taxon>Kinetoplastea</taxon>
        <taxon>Metakinetoplastina</taxon>
        <taxon>Trypanosomatida</taxon>
        <taxon>Trypanosomatidae</taxon>
        <taxon>Leishmaniinae</taxon>
        <taxon>Leishmania</taxon>
    </lineage>
</organism>
<dbReference type="EMBL" id="RHLC01000018">
    <property type="protein sequence ID" value="TPP40780.1"/>
    <property type="molecule type" value="Genomic_DNA"/>
</dbReference>
<name>A0A504X3V2_LEIDO</name>
<comment type="caution">
    <text evidence="2">The sequence shown here is derived from an EMBL/GenBank/DDBJ whole genome shotgun (WGS) entry which is preliminary data.</text>
</comment>
<dbReference type="GO" id="GO:0003746">
    <property type="term" value="F:translation elongation factor activity"/>
    <property type="evidence" value="ECO:0007669"/>
    <property type="project" value="TreeGrafter"/>
</dbReference>
<feature type="region of interest" description="Disordered" evidence="1">
    <location>
        <begin position="634"/>
        <end position="658"/>
    </location>
</feature>
<dbReference type="GO" id="GO:0005737">
    <property type="term" value="C:cytoplasm"/>
    <property type="evidence" value="ECO:0007669"/>
    <property type="project" value="TreeGrafter"/>
</dbReference>
<evidence type="ECO:0000256" key="1">
    <source>
        <dbReference type="SAM" id="MobiDB-lite"/>
    </source>
</evidence>
<dbReference type="PANTHER" id="PTHR30053">
    <property type="entry name" value="ELONGATION FACTOR P"/>
    <property type="match status" value="1"/>
</dbReference>
<sequence>MPPKPAGGQRGSAKKAKPVFDAFERLCQYTSVSLPNAPGSHCAALKALAQPTNTLSTSPAAVVVGGEARADGSQAAEFTSSAITIKPPLPRTEVSLLVQFRVSVALVEGDIIYIHLPKFRGPVAQQFALQRVFSGTGAGAGDLAAGNLVERVDDIDTSSHFRAYWSGDSAKVITPVRQLAFKRGKNGGAPPKQVLLLQCIKAVNANTHLVFGVPRALGLVSPDKLPANSPKIKIEGPLIREASGRRILKQVMFSSEIKKRTVVEELEVYDQCIAHVAQEGRLQTADRHLGEQLSLEEVDQLWKAAQCRRRYPLPMPWSIAEELSISYDAAGGFVKRIIQNAIKGIKDFDPLAIHREVARNWGVKVAAVVVLDDFLTTQWGGLYPGLPRASLFAICLLTMEPEDVGRTFPRLLTLPERSIAEDLVSAFRMRTTLLDNTSSAPSAAAAEEDDVGIHVDSLPDRCGAFLQKWAALLTALFPASFVAEESGDSTARAAAKTMAAAAQSHESSEAVVAMREGAVADVQVMGADGSPRVGFQLPARDEVDDNAQDEDGLAFVRNRRRHSSGTNTSGYCMGAIATLQPPPTLYIGYRDVPFDVQRSLREIERGDWFVLPCFVVARQSLPYAATTTARLERPVTLNGGDDSTSQVNPATEDDERSEVASDGAIVAIPDNAVVVELRNVVEALELADLSFSPHNRAWLLPLVTSCRVVAVEEDQHDVLHVILDMQGSLLGHVNDPYLPQSDRSVATMVLNKYLLKTELSETYISALSFLALLCARRNERRRLHPPTLIRAQYLSHCNAALRAAIAKQHVEETESVEWQVHTHEAQLLDEGVVKPAVWEPIPKKFMLTVEQFFLGHSRTLTKLEEGSLSVDLEAYTIDYGGKGPRALRRVVQKVYVTHEPIITETFTILHEREEQYTKQISMLDTKLGINTGTASGTTGSGAGVSASVTANGNGRKGARLPVAASSSLLTQHRGVFADKVRAGMVLRVDKRVYRVVANTRSQKGQNAASFNIKLTEVGTSRKKEVTAGQGHDFTEVRAERVRLLFSGFDDDDLACFVFPAHSPDAGKEVNIPGDSLPEVQQKFLACAMPVDILHIIPDDDAPEKEMWTEITMPSSYVYTVEKIALKGLYKMATFVECDGTVSVNDQIQLGDKIKVVIKPDGTKAITRLPQYFPTSCKQCATQTDTFFRCFEAHAVMMDGHDVTTAKTSLQHCQTELREYMTCMEKYLAAKNKHWWKVW</sequence>
<dbReference type="AlphaFoldDB" id="A0A504X3V2"/>
<accession>A0A504X3V2</accession>
<dbReference type="VEuPathDB" id="TriTrypDB:LdBPK_251710.1"/>
<evidence type="ECO:0000313" key="3">
    <source>
        <dbReference type="Proteomes" id="UP000318447"/>
    </source>
</evidence>
<reference evidence="3" key="1">
    <citation type="submission" date="2019-02" db="EMBL/GenBank/DDBJ databases">
        <title>FDA dAtabase for Regulatory Grade micrObial Sequences (FDA-ARGOS): Supporting development and validation of Infectious Disease Dx tests.</title>
        <authorList>
            <person name="Duncan R."/>
            <person name="Fisher C."/>
            <person name="Tallon L."/>
            <person name="Sadzewicz L."/>
            <person name="Sengamalay N."/>
            <person name="Ott S."/>
            <person name="Godinez A."/>
            <person name="Nagaraj S."/>
            <person name="Vavikolanu K."/>
            <person name="Nadendla S."/>
            <person name="Aluvathingal J."/>
            <person name="Sichtig H."/>
        </authorList>
    </citation>
    <scope>NUCLEOTIDE SEQUENCE [LARGE SCALE GENOMIC DNA]</scope>
    <source>
        <strain evidence="3">FDAARGOS_361</strain>
    </source>
</reference>
<proteinExistence type="predicted"/>
<evidence type="ECO:0000313" key="2">
    <source>
        <dbReference type="EMBL" id="TPP40780.1"/>
    </source>
</evidence>